<evidence type="ECO:0000313" key="2">
    <source>
        <dbReference type="Proteomes" id="UP000180175"/>
    </source>
</evidence>
<dbReference type="Proteomes" id="UP000180175">
    <property type="component" value="Chromosome"/>
</dbReference>
<organism evidence="1 2">
    <name type="scientific">Anaerobacillus isosaccharinicus</name>
    <dbReference type="NCBI Taxonomy" id="1532552"/>
    <lineage>
        <taxon>Bacteria</taxon>
        <taxon>Bacillati</taxon>
        <taxon>Bacillota</taxon>
        <taxon>Bacilli</taxon>
        <taxon>Bacillales</taxon>
        <taxon>Bacillaceae</taxon>
        <taxon>Anaerobacillus</taxon>
    </lineage>
</organism>
<dbReference type="RefSeq" id="WP_182080739.1">
    <property type="nucleotide sequence ID" value="NZ_CP063356.2"/>
</dbReference>
<dbReference type="AlphaFoldDB" id="A0A7S7RBC0"/>
<dbReference type="EMBL" id="CP063356">
    <property type="protein sequence ID" value="QOY35718.1"/>
    <property type="molecule type" value="Genomic_DNA"/>
</dbReference>
<proteinExistence type="predicted"/>
<keyword evidence="2" id="KW-1185">Reference proteome</keyword>
<dbReference type="KEGG" id="aia:AWH56_024150"/>
<reference evidence="1 2" key="2">
    <citation type="journal article" date="2019" name="Int. J. Syst. Evol. Microbiol.">
        <title>Anaerobacillus isosaccharinicus sp. nov., an alkaliphilic bacterium which degrades isosaccharinic acid.</title>
        <authorList>
            <person name="Bassil N.M."/>
            <person name="Lloyd J.R."/>
        </authorList>
    </citation>
    <scope>NUCLEOTIDE SEQUENCE [LARGE SCALE GENOMIC DNA]</scope>
    <source>
        <strain evidence="1 2">NB2006</strain>
    </source>
</reference>
<reference evidence="1 2" key="1">
    <citation type="journal article" date="2017" name="Genome Announc.">
        <title>Draft Genome Sequences of Four Alkaliphilic Bacteria Belonging to the Anaerobacillus Genus.</title>
        <authorList>
            <person name="Bassil N.M."/>
            <person name="Lloyd J.R."/>
        </authorList>
    </citation>
    <scope>NUCLEOTIDE SEQUENCE [LARGE SCALE GENOMIC DNA]</scope>
    <source>
        <strain evidence="1 2">NB2006</strain>
    </source>
</reference>
<sequence>MKEIKNATEMLWAKNKYDIMARGSHFCYDKRILSVEEQRPFFLQKIVVKASHPITFVIGIQENPTLLVRNYRYLQRITIY</sequence>
<name>A0A7S7RBC0_9BACI</name>
<protein>
    <submittedName>
        <fullName evidence="1">Uncharacterized protein</fullName>
    </submittedName>
</protein>
<gene>
    <name evidence="1" type="ORF">AWH56_024150</name>
</gene>
<evidence type="ECO:0000313" key="1">
    <source>
        <dbReference type="EMBL" id="QOY35718.1"/>
    </source>
</evidence>
<accession>A0A7S7RBC0</accession>